<proteinExistence type="predicted"/>
<dbReference type="Gene3D" id="3.90.550.10">
    <property type="entry name" value="Spore Coat Polysaccharide Biosynthesis Protein SpsA, Chain A"/>
    <property type="match status" value="1"/>
</dbReference>
<dbReference type="EMBL" id="AP011748">
    <property type="protein sequence ID" value="BAL56460.1"/>
    <property type="molecule type" value="Genomic_DNA"/>
</dbReference>
<name>H5SJX4_9ZZZZ</name>
<protein>
    <submittedName>
        <fullName evidence="2">Hypothetical conserved protein</fullName>
    </submittedName>
</protein>
<dbReference type="InterPro" id="IPR029044">
    <property type="entry name" value="Nucleotide-diphossugar_trans"/>
</dbReference>
<dbReference type="SUPFAM" id="SSF53448">
    <property type="entry name" value="Nucleotide-diphospho-sugar transferases"/>
    <property type="match status" value="1"/>
</dbReference>
<reference evidence="2" key="2">
    <citation type="journal article" date="2012" name="PLoS ONE">
        <title>A Deeply Branching Thermophilic Bacterium with an Ancient Acetyl-CoA Pathway Dominates a Subsurface Ecosystem.</title>
        <authorList>
            <person name="Takami H."/>
            <person name="Noguchi H."/>
            <person name="Takaki Y."/>
            <person name="Uchiyama I."/>
            <person name="Toyoda A."/>
            <person name="Nishi S."/>
            <person name="Chee G.-J."/>
            <person name="Arai W."/>
            <person name="Nunoura T."/>
            <person name="Itoh T."/>
            <person name="Hattori M."/>
            <person name="Takai K."/>
        </authorList>
    </citation>
    <scope>NUCLEOTIDE SEQUENCE</scope>
</reference>
<evidence type="ECO:0000259" key="1">
    <source>
        <dbReference type="Pfam" id="PF12804"/>
    </source>
</evidence>
<dbReference type="GO" id="GO:0016779">
    <property type="term" value="F:nucleotidyltransferase activity"/>
    <property type="evidence" value="ECO:0007669"/>
    <property type="project" value="UniProtKB-ARBA"/>
</dbReference>
<reference evidence="2" key="1">
    <citation type="journal article" date="2005" name="Environ. Microbiol.">
        <title>Genetic and functional properties of uncultivated thermophilic crenarchaeotes from a subsurface gold mine as revealed by analysis of genome fragments.</title>
        <authorList>
            <person name="Nunoura T."/>
            <person name="Hirayama H."/>
            <person name="Takami H."/>
            <person name="Oida H."/>
            <person name="Nishi S."/>
            <person name="Shimamura S."/>
            <person name="Suzuki Y."/>
            <person name="Inagaki F."/>
            <person name="Takai K."/>
            <person name="Nealson K.H."/>
            <person name="Horikoshi K."/>
        </authorList>
    </citation>
    <scope>NUCLEOTIDE SEQUENCE</scope>
</reference>
<evidence type="ECO:0000313" key="2">
    <source>
        <dbReference type="EMBL" id="BAL56460.1"/>
    </source>
</evidence>
<sequence>MVPLYGEPMYRHVLRALQGISEIGRILIVGEVPPGEGYEVLPPPNGLLESVQRGLEASQTESVLFVTVDVPFLTAESVRFFLEASLQSGAALTYAVVPADLCREKFPQMKRTTVRLREGELTGGNLFWAQRTVAMRELPRLKALYAMRKQPLRLALYVGFGILIRFLLAQWISPRFLSIRDVEQRAEQLLGVPGRAILCPYAEIGTDIDTLQQWQQVQV</sequence>
<feature type="domain" description="MobA-like NTP transferase" evidence="1">
    <location>
        <begin position="2"/>
        <end position="98"/>
    </location>
</feature>
<dbReference type="AlphaFoldDB" id="H5SJX4"/>
<dbReference type="InterPro" id="IPR025877">
    <property type="entry name" value="MobA-like_NTP_Trfase"/>
</dbReference>
<organism evidence="2">
    <name type="scientific">uncultured prokaryote</name>
    <dbReference type="NCBI Taxonomy" id="198431"/>
    <lineage>
        <taxon>unclassified sequences</taxon>
        <taxon>environmental samples</taxon>
    </lineage>
</organism>
<accession>H5SJX4</accession>
<gene>
    <name evidence="2" type="ORF">HGMM_F38G10C10</name>
</gene>
<dbReference type="Pfam" id="PF12804">
    <property type="entry name" value="NTP_transf_3"/>
    <property type="match status" value="1"/>
</dbReference>